<dbReference type="Gene3D" id="3.90.780.10">
    <property type="entry name" value="5'-Nucleotidase, C-terminal domain"/>
    <property type="match status" value="1"/>
</dbReference>
<dbReference type="SUPFAM" id="SSF55816">
    <property type="entry name" value="5'-nucleotidase (syn. UDP-sugar hydrolase), C-terminal domain"/>
    <property type="match status" value="1"/>
</dbReference>
<dbReference type="PANTHER" id="PTHR11575">
    <property type="entry name" value="5'-NUCLEOTIDASE-RELATED"/>
    <property type="match status" value="1"/>
</dbReference>
<dbReference type="EC" id="3.1.3.6" evidence="8"/>
<keyword evidence="4 5" id="KW-0547">Nucleotide-binding</keyword>
<dbReference type="InterPro" id="IPR004843">
    <property type="entry name" value="Calcineurin-like_PHP"/>
</dbReference>
<dbReference type="InterPro" id="IPR006179">
    <property type="entry name" value="5_nucleotidase/apyrase"/>
</dbReference>
<evidence type="ECO:0000256" key="1">
    <source>
        <dbReference type="ARBA" id="ARBA00006654"/>
    </source>
</evidence>
<dbReference type="GO" id="GO:0009166">
    <property type="term" value="P:nucleotide catabolic process"/>
    <property type="evidence" value="ECO:0007669"/>
    <property type="project" value="InterPro"/>
</dbReference>
<keyword evidence="5 8" id="KW-0378">Hydrolase</keyword>
<dbReference type="Gene3D" id="3.60.21.10">
    <property type="match status" value="1"/>
</dbReference>
<organism evidence="8 9">
    <name type="scientific">Gracilibacillus halotolerans</name>
    <dbReference type="NCBI Taxonomy" id="74386"/>
    <lineage>
        <taxon>Bacteria</taxon>
        <taxon>Bacillati</taxon>
        <taxon>Bacillota</taxon>
        <taxon>Bacilli</taxon>
        <taxon>Bacillales</taxon>
        <taxon>Bacillaceae</taxon>
        <taxon>Gracilibacillus</taxon>
    </lineage>
</organism>
<dbReference type="GO" id="GO:0030288">
    <property type="term" value="C:outer membrane-bounded periplasmic space"/>
    <property type="evidence" value="ECO:0007669"/>
    <property type="project" value="TreeGrafter"/>
</dbReference>
<evidence type="ECO:0000259" key="7">
    <source>
        <dbReference type="Pfam" id="PF02872"/>
    </source>
</evidence>
<keyword evidence="2" id="KW-0479">Metal-binding</keyword>
<dbReference type="InterPro" id="IPR029052">
    <property type="entry name" value="Metallo-depent_PP-like"/>
</dbReference>
<dbReference type="GO" id="GO:0046872">
    <property type="term" value="F:metal ion binding"/>
    <property type="evidence" value="ECO:0007669"/>
    <property type="project" value="UniProtKB-KW"/>
</dbReference>
<dbReference type="Pfam" id="PF00149">
    <property type="entry name" value="Metallophos"/>
    <property type="match status" value="1"/>
</dbReference>
<evidence type="ECO:0000256" key="5">
    <source>
        <dbReference type="RuleBase" id="RU362119"/>
    </source>
</evidence>
<dbReference type="GO" id="GO:0000166">
    <property type="term" value="F:nucleotide binding"/>
    <property type="evidence" value="ECO:0007669"/>
    <property type="project" value="UniProtKB-KW"/>
</dbReference>
<dbReference type="Proteomes" id="UP000572212">
    <property type="component" value="Unassembled WGS sequence"/>
</dbReference>
<proteinExistence type="inferred from homology"/>
<name>A0A841RLJ7_9BACI</name>
<dbReference type="CDD" id="cd07410">
    <property type="entry name" value="MPP_CpdB_N"/>
    <property type="match status" value="1"/>
</dbReference>
<evidence type="ECO:0000256" key="3">
    <source>
        <dbReference type="ARBA" id="ARBA00022729"/>
    </source>
</evidence>
<dbReference type="GO" id="GO:0008663">
    <property type="term" value="F:2',3'-cyclic-nucleotide 2'-phosphodiesterase activity"/>
    <property type="evidence" value="ECO:0007669"/>
    <property type="project" value="UniProtKB-EC"/>
</dbReference>
<evidence type="ECO:0000256" key="2">
    <source>
        <dbReference type="ARBA" id="ARBA00022723"/>
    </source>
</evidence>
<dbReference type="SUPFAM" id="SSF56300">
    <property type="entry name" value="Metallo-dependent phosphatases"/>
    <property type="match status" value="1"/>
</dbReference>
<dbReference type="PANTHER" id="PTHR11575:SF6">
    <property type="entry name" value="2',3'-CYCLIC-NUCLEOTIDE 2'-PHOSPHODIESTERASE_3'-NUCLEOTIDASE"/>
    <property type="match status" value="1"/>
</dbReference>
<dbReference type="InterPro" id="IPR036907">
    <property type="entry name" value="5'-Nucleotdase_C_sf"/>
</dbReference>
<dbReference type="RefSeq" id="WP_184244890.1">
    <property type="nucleotide sequence ID" value="NZ_BAAACU010000002.1"/>
</dbReference>
<dbReference type="EC" id="3.1.4.16" evidence="8"/>
<evidence type="ECO:0000313" key="8">
    <source>
        <dbReference type="EMBL" id="MBB6512045.1"/>
    </source>
</evidence>
<dbReference type="EMBL" id="JACHON010000002">
    <property type="protein sequence ID" value="MBB6512045.1"/>
    <property type="molecule type" value="Genomic_DNA"/>
</dbReference>
<evidence type="ECO:0000256" key="4">
    <source>
        <dbReference type="ARBA" id="ARBA00022741"/>
    </source>
</evidence>
<dbReference type="AlphaFoldDB" id="A0A841RLJ7"/>
<comment type="similarity">
    <text evidence="1 5">Belongs to the 5'-nucleotidase family.</text>
</comment>
<evidence type="ECO:0000259" key="6">
    <source>
        <dbReference type="Pfam" id="PF00149"/>
    </source>
</evidence>
<keyword evidence="9" id="KW-1185">Reference proteome</keyword>
<keyword evidence="3" id="KW-0732">Signal</keyword>
<reference evidence="8 9" key="1">
    <citation type="submission" date="2020-08" db="EMBL/GenBank/DDBJ databases">
        <title>Genomic Encyclopedia of Type Strains, Phase IV (KMG-IV): sequencing the most valuable type-strain genomes for metagenomic binning, comparative biology and taxonomic classification.</title>
        <authorList>
            <person name="Goeker M."/>
        </authorList>
    </citation>
    <scope>NUCLEOTIDE SEQUENCE [LARGE SCALE GENOMIC DNA]</scope>
    <source>
        <strain evidence="8 9">DSM 11805</strain>
    </source>
</reference>
<comment type="caution">
    <text evidence="8">The sequence shown here is derived from an EMBL/GenBank/DDBJ whole genome shotgun (WGS) entry which is preliminary data.</text>
</comment>
<feature type="domain" description="5'-Nucleotidase C-terminal" evidence="7">
    <location>
        <begin position="330"/>
        <end position="486"/>
    </location>
</feature>
<evidence type="ECO:0000313" key="9">
    <source>
        <dbReference type="Proteomes" id="UP000572212"/>
    </source>
</evidence>
<protein>
    <submittedName>
        <fullName evidence="8">2',3'-cyclic-nucleotide 2'-phosphodiesterase/3'-nucleotidase</fullName>
        <ecNumber evidence="8">3.1.3.6</ecNumber>
        <ecNumber evidence="8">3.1.4.16</ecNumber>
    </submittedName>
</protein>
<sequence length="523" mass="59058">MNQKATLKIVYTSDIHGHALPILYGTNEPAELGLIKYASAVRQIREENEFVIVMDNGDLIQGTPLMTHYVKEHVHQPNPMISIMNQMNIDAGIIGNHEFNFGLSILQDAMKQSNYPWLSANILDKETGKPFFGPPYIIKTLSNGIKVGIIGVTTHYIPNWEKPEHIEGIYFADAYRTLKDWVQELREDCDVLLAAYHGGFERDVTTGEVTENLTGENQGYEMASTIDGIDVLLTGHQHRILTGMVNDCLVIQPGNNAQTFGEITIEMVKDDELGWRIENKSADVHSVEGVEADSVLLKDMELLESSTQAWLDKPMGLVEGDMLIRNPHEARLQKHPFIEFIQRVQMDVSGAPISVTSLLNNEAKGFPATIRMRDIVSNYPYPNTLVVLSLTGQDIKLALEKSAAYFSLDGEKNIVVNPEFINPKPQHYNYDMWEGIDYTIRVSNPFGKRVEDITFQGEPLDMDKSYHVVMNNYRASGGGDFDMFKDKPIVKDIRQDMVELICEYIQKHETIKATIHPNFKVVV</sequence>
<dbReference type="InterPro" id="IPR041827">
    <property type="entry name" value="CpdB_N"/>
</dbReference>
<accession>A0A841RLJ7</accession>
<dbReference type="Pfam" id="PF02872">
    <property type="entry name" value="5_nucleotid_C"/>
    <property type="match status" value="1"/>
</dbReference>
<feature type="domain" description="Calcineurin-like phosphoesterase" evidence="6">
    <location>
        <begin position="7"/>
        <end position="239"/>
    </location>
</feature>
<dbReference type="GO" id="GO:0008254">
    <property type="term" value="F:3'-nucleotidase activity"/>
    <property type="evidence" value="ECO:0007669"/>
    <property type="project" value="UniProtKB-EC"/>
</dbReference>
<dbReference type="InterPro" id="IPR008334">
    <property type="entry name" value="5'-Nucleotdase_C"/>
</dbReference>
<gene>
    <name evidence="8" type="ORF">GGQ92_000826</name>
</gene>
<dbReference type="PRINTS" id="PR01607">
    <property type="entry name" value="APYRASEFAMLY"/>
</dbReference>